<dbReference type="SUPFAM" id="SSF56801">
    <property type="entry name" value="Acetyl-CoA synthetase-like"/>
    <property type="match status" value="1"/>
</dbReference>
<dbReference type="InterPro" id="IPR000873">
    <property type="entry name" value="AMP-dep_synth/lig_dom"/>
</dbReference>
<dbReference type="Proteomes" id="UP000005632">
    <property type="component" value="Chromosome"/>
</dbReference>
<dbReference type="KEGG" id="sgp:SpiGrapes_3244"/>
<dbReference type="InterPro" id="IPR042099">
    <property type="entry name" value="ANL_N_sf"/>
</dbReference>
<dbReference type="OrthoDB" id="311554at2"/>
<organism evidence="2 3">
    <name type="scientific">Sphaerochaeta pleomorpha (strain ATCC BAA-1885 / DSM 22778 / Grapes)</name>
    <dbReference type="NCBI Taxonomy" id="158190"/>
    <lineage>
        <taxon>Bacteria</taxon>
        <taxon>Pseudomonadati</taxon>
        <taxon>Spirochaetota</taxon>
        <taxon>Spirochaetia</taxon>
        <taxon>Spirochaetales</taxon>
        <taxon>Sphaerochaetaceae</taxon>
        <taxon>Sphaerochaeta</taxon>
    </lineage>
</organism>
<dbReference type="InterPro" id="IPR045851">
    <property type="entry name" value="AMP-bd_C_sf"/>
</dbReference>
<dbReference type="PANTHER" id="PTHR24096">
    <property type="entry name" value="LONG-CHAIN-FATTY-ACID--COA LIGASE"/>
    <property type="match status" value="1"/>
</dbReference>
<dbReference type="Pfam" id="PF00501">
    <property type="entry name" value="AMP-binding"/>
    <property type="match status" value="1"/>
</dbReference>
<accession>G8QR53</accession>
<sequence>MASKKVSEKRWDFLEEFRGKDFQGEWPTIVEMFNITVKRYPNNRCYSAFVPKNEVFTFLEVQGIVKRLANYLISHGVKKGEKIAVSGKNSPEWAIAYLGILFAGAIVVPLDNTFRDGEMEKLLAFADVDRIFADADRLKTLDSKNTLGLVEKISLEICKDFPFVLDCQVEEEQEREKADVLDTAAILFTSGTTGTPKGVMLSHRNLVSDAYLAQGNMWIYPEDVFYAILPIHHAYTMLSVFFVSMSVGAEVVFGKKLVISQVFKEIREGHVTMFLGVPMLFNKMIGGLMNGIREKSIILYGIIRFLMSVSGFLKKVFKVNIGKKMFGFLLKKLSLENNRICISGGGPLPSSTFKMFNELGIDFVQGYGLTETSPITHLNPVEAYIETSVGKAIPGVEVKIVDPDSDGNGIIYLKGSMVMQGYYKNPEATAEVLEDGWLKTGDVGHQDANGYLYLTGREKNVIVTEGGKNVFPEEIEDHFQLYNEIDTICVCKYNIDVKAKKEGIRALIYPSETYREKMEKENGTSSKALIAHRMEEIVAEVNKELPVYKKITRVQVVDEPFEMTSTKKVKRFVVAQKYKD</sequence>
<dbReference type="PROSITE" id="PS00455">
    <property type="entry name" value="AMP_BINDING"/>
    <property type="match status" value="1"/>
</dbReference>
<reference evidence="2 3" key="1">
    <citation type="submission" date="2011-11" db="EMBL/GenBank/DDBJ databases">
        <title>Complete sequence of Spirochaeta sp. grapes.</title>
        <authorList>
            <consortium name="US DOE Joint Genome Institute"/>
            <person name="Lucas S."/>
            <person name="Han J."/>
            <person name="Lapidus A."/>
            <person name="Cheng J.-F."/>
            <person name="Goodwin L."/>
            <person name="Pitluck S."/>
            <person name="Peters L."/>
            <person name="Ovchinnikova G."/>
            <person name="Munk A.C."/>
            <person name="Detter J.C."/>
            <person name="Han C."/>
            <person name="Tapia R."/>
            <person name="Land M."/>
            <person name="Hauser L."/>
            <person name="Kyrpides N."/>
            <person name="Ivanova N."/>
            <person name="Pagani I."/>
            <person name="Ritalahtilisa K."/>
            <person name="Loeffler F."/>
            <person name="Woyke T."/>
        </authorList>
    </citation>
    <scope>NUCLEOTIDE SEQUENCE [LARGE SCALE GENOMIC DNA]</scope>
    <source>
        <strain evidence="3">ATCC BAA-1885 / DSM 22778 / Grapes</strain>
    </source>
</reference>
<evidence type="ECO:0000313" key="3">
    <source>
        <dbReference type="Proteomes" id="UP000005632"/>
    </source>
</evidence>
<dbReference type="RefSeq" id="WP_014271827.1">
    <property type="nucleotide sequence ID" value="NC_016633.1"/>
</dbReference>
<proteinExistence type="predicted"/>
<evidence type="ECO:0000313" key="2">
    <source>
        <dbReference type="EMBL" id="AEV30988.1"/>
    </source>
</evidence>
<dbReference type="Gene3D" id="3.30.300.30">
    <property type="match status" value="1"/>
</dbReference>
<evidence type="ECO:0000259" key="1">
    <source>
        <dbReference type="Pfam" id="PF00501"/>
    </source>
</evidence>
<dbReference type="AlphaFoldDB" id="G8QR53"/>
<name>G8QR53_SPHPG</name>
<dbReference type="Gene3D" id="3.40.50.12780">
    <property type="entry name" value="N-terminal domain of ligase-like"/>
    <property type="match status" value="1"/>
</dbReference>
<feature type="domain" description="AMP-dependent synthetase/ligase" evidence="1">
    <location>
        <begin position="36"/>
        <end position="423"/>
    </location>
</feature>
<dbReference type="EMBL" id="CP003155">
    <property type="protein sequence ID" value="AEV30988.1"/>
    <property type="molecule type" value="Genomic_DNA"/>
</dbReference>
<dbReference type="eggNOG" id="COG1022">
    <property type="taxonomic scope" value="Bacteria"/>
</dbReference>
<dbReference type="InterPro" id="IPR020845">
    <property type="entry name" value="AMP-binding_CS"/>
</dbReference>
<dbReference type="HOGENOM" id="CLU_000022_59_9_12"/>
<gene>
    <name evidence="2" type="ordered locus">SpiGrapes_3244</name>
</gene>
<dbReference type="STRING" id="158190.SpiGrapes_3244"/>
<dbReference type="GO" id="GO:0016405">
    <property type="term" value="F:CoA-ligase activity"/>
    <property type="evidence" value="ECO:0007669"/>
    <property type="project" value="TreeGrafter"/>
</dbReference>
<keyword evidence="3" id="KW-1185">Reference proteome</keyword>
<protein>
    <submittedName>
        <fullName evidence="2">AMP-forming long-chain acyl-CoA synthetase</fullName>
    </submittedName>
</protein>